<dbReference type="Pfam" id="PF00893">
    <property type="entry name" value="Multi_Drug_Res"/>
    <property type="match status" value="1"/>
</dbReference>
<dbReference type="GO" id="GO:0015220">
    <property type="term" value="F:choline transmembrane transporter activity"/>
    <property type="evidence" value="ECO:0007669"/>
    <property type="project" value="TreeGrafter"/>
</dbReference>
<protein>
    <submittedName>
        <fullName evidence="10">Multidrug efflux protein</fullName>
    </submittedName>
</protein>
<evidence type="ECO:0000256" key="7">
    <source>
        <dbReference type="ARBA" id="ARBA00038032"/>
    </source>
</evidence>
<feature type="transmembrane region" description="Helical" evidence="9">
    <location>
        <begin position="32"/>
        <end position="52"/>
    </location>
</feature>
<dbReference type="Proteomes" id="UP000005546">
    <property type="component" value="Unassembled WGS sequence"/>
</dbReference>
<dbReference type="GO" id="GO:0015199">
    <property type="term" value="F:amino-acid betaine transmembrane transporter activity"/>
    <property type="evidence" value="ECO:0007669"/>
    <property type="project" value="TreeGrafter"/>
</dbReference>
<evidence type="ECO:0000256" key="4">
    <source>
        <dbReference type="ARBA" id="ARBA00022692"/>
    </source>
</evidence>
<evidence type="ECO:0000313" key="11">
    <source>
        <dbReference type="Proteomes" id="UP000005546"/>
    </source>
</evidence>
<keyword evidence="11" id="KW-1185">Reference proteome</keyword>
<sequence>MLKSYLVLLMAIVFETVATSFLKQSGQFTKFWPSVVTVVGYAAAFYCLSLVLKHIPVGIAYAIWSGVGIVLIAVIGSTVFKQHLDWPAVLGLALIIAGVVVINVFSDSVSH</sequence>
<dbReference type="GO" id="GO:0015297">
    <property type="term" value="F:antiporter activity"/>
    <property type="evidence" value="ECO:0007669"/>
    <property type="project" value="TreeGrafter"/>
</dbReference>
<dbReference type="FunFam" id="1.10.3730.20:FF:000001">
    <property type="entry name" value="Quaternary ammonium compound resistance transporter SugE"/>
    <property type="match status" value="1"/>
</dbReference>
<dbReference type="InterPro" id="IPR037185">
    <property type="entry name" value="EmrE-like"/>
</dbReference>
<reference evidence="10 11" key="1">
    <citation type="submission" date="2011-02" db="EMBL/GenBank/DDBJ databases">
        <authorList>
            <person name="Weinstock G."/>
            <person name="Sodergren E."/>
            <person name="Clifton S."/>
            <person name="Fulton L."/>
            <person name="Fulton B."/>
            <person name="Courtney L."/>
            <person name="Fronick C."/>
            <person name="Harrison M."/>
            <person name="Strong C."/>
            <person name="Farmer C."/>
            <person name="Delahaunty K."/>
            <person name="Markovic C."/>
            <person name="Hall O."/>
            <person name="Minx P."/>
            <person name="Tomlinson C."/>
            <person name="Mitreva M."/>
            <person name="Hou S."/>
            <person name="Chen J."/>
            <person name="Wollam A."/>
            <person name="Pepin K.H."/>
            <person name="Johnson M."/>
            <person name="Bhonagiri V."/>
            <person name="Zhang X."/>
            <person name="Suruliraj S."/>
            <person name="Warren W."/>
            <person name="Chinwalla A."/>
            <person name="Mardis E.R."/>
            <person name="Wilson R.K."/>
        </authorList>
    </citation>
    <scope>NUCLEOTIDE SEQUENCE [LARGE SCALE GENOMIC DNA]</scope>
    <source>
        <strain evidence="10 11">YIT 11841</strain>
    </source>
</reference>
<keyword evidence="4 8" id="KW-0812">Transmembrane</keyword>
<dbReference type="InterPro" id="IPR045324">
    <property type="entry name" value="Small_multidrug_res"/>
</dbReference>
<dbReference type="eggNOG" id="COG2076">
    <property type="taxonomic scope" value="Bacteria"/>
</dbReference>
<dbReference type="HOGENOM" id="CLU_133067_0_2_10"/>
<dbReference type="STRING" id="762982.HMPREF9442_03120"/>
<evidence type="ECO:0000256" key="2">
    <source>
        <dbReference type="ARBA" id="ARBA00022448"/>
    </source>
</evidence>
<dbReference type="GO" id="GO:0005886">
    <property type="term" value="C:plasma membrane"/>
    <property type="evidence" value="ECO:0007669"/>
    <property type="project" value="UniProtKB-SubCell"/>
</dbReference>
<dbReference type="GO" id="GO:0031460">
    <property type="term" value="P:glycine betaine transport"/>
    <property type="evidence" value="ECO:0007669"/>
    <property type="project" value="TreeGrafter"/>
</dbReference>
<dbReference type="Gene3D" id="1.10.3730.20">
    <property type="match status" value="1"/>
</dbReference>
<evidence type="ECO:0000256" key="8">
    <source>
        <dbReference type="RuleBase" id="RU003942"/>
    </source>
</evidence>
<evidence type="ECO:0000256" key="9">
    <source>
        <dbReference type="SAM" id="Phobius"/>
    </source>
</evidence>
<organism evidence="10 11">
    <name type="scientific">Paraprevotella xylaniphila YIT 11841</name>
    <dbReference type="NCBI Taxonomy" id="762982"/>
    <lineage>
        <taxon>Bacteria</taxon>
        <taxon>Pseudomonadati</taxon>
        <taxon>Bacteroidota</taxon>
        <taxon>Bacteroidia</taxon>
        <taxon>Bacteroidales</taxon>
        <taxon>Prevotellaceae</taxon>
        <taxon>Paraprevotella</taxon>
    </lineage>
</organism>
<dbReference type="AlphaFoldDB" id="F3QY29"/>
<comment type="similarity">
    <text evidence="7 8">Belongs to the drug/metabolite transporter (DMT) superfamily. Small multidrug resistance (SMR) (TC 2.A.7.1) family.</text>
</comment>
<dbReference type="OrthoDB" id="21828at2"/>
<evidence type="ECO:0000256" key="1">
    <source>
        <dbReference type="ARBA" id="ARBA00004651"/>
    </source>
</evidence>
<comment type="caution">
    <text evidence="10">The sequence shown here is derived from an EMBL/GenBank/DDBJ whole genome shotgun (WGS) entry which is preliminary data.</text>
</comment>
<feature type="transmembrane region" description="Helical" evidence="9">
    <location>
        <begin position="59"/>
        <end position="80"/>
    </location>
</feature>
<keyword evidence="5 9" id="KW-1133">Transmembrane helix</keyword>
<evidence type="ECO:0000256" key="6">
    <source>
        <dbReference type="ARBA" id="ARBA00023136"/>
    </source>
</evidence>
<evidence type="ECO:0000256" key="5">
    <source>
        <dbReference type="ARBA" id="ARBA00022989"/>
    </source>
</evidence>
<comment type="subcellular location">
    <subcellularLocation>
        <location evidence="1 8">Cell membrane</location>
        <topology evidence="1 8">Multi-pass membrane protein</topology>
    </subcellularLocation>
</comment>
<dbReference type="InterPro" id="IPR000390">
    <property type="entry name" value="Small_drug/metabolite_transptr"/>
</dbReference>
<proteinExistence type="inferred from homology"/>
<dbReference type="SUPFAM" id="SSF103481">
    <property type="entry name" value="Multidrug resistance efflux transporter EmrE"/>
    <property type="match status" value="1"/>
</dbReference>
<name>F3QY29_9BACT</name>
<feature type="transmembrane region" description="Helical" evidence="9">
    <location>
        <begin position="86"/>
        <end position="105"/>
    </location>
</feature>
<keyword evidence="2" id="KW-0813">Transport</keyword>
<gene>
    <name evidence="10" type="ORF">HMPREF9442_03120</name>
</gene>
<keyword evidence="3" id="KW-1003">Cell membrane</keyword>
<dbReference type="EMBL" id="AFBR01000092">
    <property type="protein sequence ID" value="EGG50675.1"/>
    <property type="molecule type" value="Genomic_DNA"/>
</dbReference>
<evidence type="ECO:0000313" key="10">
    <source>
        <dbReference type="EMBL" id="EGG50675.1"/>
    </source>
</evidence>
<keyword evidence="6 9" id="KW-0472">Membrane</keyword>
<dbReference type="GO" id="GO:1990961">
    <property type="term" value="P:xenobiotic detoxification by transmembrane export across the plasma membrane"/>
    <property type="evidence" value="ECO:0007669"/>
    <property type="project" value="UniProtKB-ARBA"/>
</dbReference>
<evidence type="ECO:0000256" key="3">
    <source>
        <dbReference type="ARBA" id="ARBA00022475"/>
    </source>
</evidence>
<accession>F3QY29</accession>
<dbReference type="PANTHER" id="PTHR30561">
    <property type="entry name" value="SMR FAMILY PROTON-DEPENDENT DRUG EFFLUX TRANSPORTER SUGE"/>
    <property type="match status" value="1"/>
</dbReference>
<dbReference type="PANTHER" id="PTHR30561:SF1">
    <property type="entry name" value="MULTIDRUG TRANSPORTER EMRE"/>
    <property type="match status" value="1"/>
</dbReference>